<dbReference type="RefSeq" id="WP_171219342.1">
    <property type="nucleotide sequence ID" value="NZ_JABEPP010000004.1"/>
</dbReference>
<comment type="caution">
    <text evidence="6">The sequence shown here is derived from an EMBL/GenBank/DDBJ whole genome shotgun (WGS) entry which is preliminary data.</text>
</comment>
<dbReference type="InterPro" id="IPR043519">
    <property type="entry name" value="NT_sf"/>
</dbReference>
<evidence type="ECO:0000313" key="6">
    <source>
        <dbReference type="EMBL" id="NNM73899.1"/>
    </source>
</evidence>
<dbReference type="EC" id="2.7.7.47" evidence="2"/>
<evidence type="ECO:0000313" key="7">
    <source>
        <dbReference type="Proteomes" id="UP000564885"/>
    </source>
</evidence>
<protein>
    <recommendedName>
        <fullName evidence="3">Aminoglycoside (3'') (9) adenylyltransferase</fullName>
        <ecNumber evidence="2">2.7.7.47</ecNumber>
    </recommendedName>
</protein>
<dbReference type="AlphaFoldDB" id="A0A849IBV1"/>
<dbReference type="SUPFAM" id="SSF81301">
    <property type="entry name" value="Nucleotidyltransferase"/>
    <property type="match status" value="1"/>
</dbReference>
<evidence type="ECO:0000256" key="1">
    <source>
        <dbReference type="ARBA" id="ARBA00022679"/>
    </source>
</evidence>
<keyword evidence="1" id="KW-0808">Transferase</keyword>
<reference evidence="6 7" key="1">
    <citation type="submission" date="2020-04" db="EMBL/GenBank/DDBJ databases">
        <title>Enterovirga sp. isolate from soil.</title>
        <authorList>
            <person name="Chea S."/>
            <person name="Kim D.-U."/>
        </authorList>
    </citation>
    <scope>NUCLEOTIDE SEQUENCE [LARGE SCALE GENOMIC DNA]</scope>
    <source>
        <strain evidence="6 7">DB1703</strain>
    </source>
</reference>
<evidence type="ECO:0000256" key="3">
    <source>
        <dbReference type="ARBA" id="ARBA00035252"/>
    </source>
</evidence>
<dbReference type="EMBL" id="JABEPP010000004">
    <property type="protein sequence ID" value="NNM73899.1"/>
    <property type="molecule type" value="Genomic_DNA"/>
</dbReference>
<evidence type="ECO:0000259" key="5">
    <source>
        <dbReference type="Pfam" id="PF13427"/>
    </source>
</evidence>
<comment type="catalytic activity">
    <reaction evidence="4">
        <text>streptomycin + ATP = 3''-O-adenylylstreptomycin + diphosphate</text>
        <dbReference type="Rhea" id="RHEA:20245"/>
        <dbReference type="ChEBI" id="CHEBI:30616"/>
        <dbReference type="ChEBI" id="CHEBI:33019"/>
        <dbReference type="ChEBI" id="CHEBI:58007"/>
        <dbReference type="ChEBI" id="CHEBI:58605"/>
        <dbReference type="EC" id="2.7.7.47"/>
    </reaction>
</comment>
<sequence>MKLDPRAAQTMHCYLAAMDEALPGFVTEAYVIGSAVQDDFRPGLSDVNFAAVVESISSTATRARVAEVHRRLAEENPACLLDGAYLERFELAANEPVPRGPCVRLGAFDADGSRGRTALAWKALVECGEPVRGDGLRGAPTWLTAKAVDRAVMAQAQAAAGQVPCGTSRARPSALSSYVLGIARLHFTLATATLTSKTKAGLYGIVTFDGEWTPIIDAALRVRRDPLSATSDLSYDRATDFIRMVVHDMHGLASVA</sequence>
<dbReference type="InterPro" id="IPR025184">
    <property type="entry name" value="AadA_C"/>
</dbReference>
<feature type="domain" description="Adenylyltransferase AadA C-terminal" evidence="5">
    <location>
        <begin position="178"/>
        <end position="245"/>
    </location>
</feature>
<keyword evidence="7" id="KW-1185">Reference proteome</keyword>
<dbReference type="GO" id="GO:0009012">
    <property type="term" value="F:aminoglycoside 3''-adenylyltransferase activity"/>
    <property type="evidence" value="ECO:0007669"/>
    <property type="project" value="UniProtKB-EC"/>
</dbReference>
<accession>A0A849IBV1</accession>
<dbReference type="Pfam" id="PF13427">
    <property type="entry name" value="AadA_C"/>
    <property type="match status" value="1"/>
</dbReference>
<proteinExistence type="predicted"/>
<organism evidence="6 7">
    <name type="scientific">Enterovirga aerilata</name>
    <dbReference type="NCBI Taxonomy" id="2730920"/>
    <lineage>
        <taxon>Bacteria</taxon>
        <taxon>Pseudomonadati</taxon>
        <taxon>Pseudomonadota</taxon>
        <taxon>Alphaproteobacteria</taxon>
        <taxon>Hyphomicrobiales</taxon>
        <taxon>Methylobacteriaceae</taxon>
        <taxon>Enterovirga</taxon>
    </lineage>
</organism>
<name>A0A849IBV1_9HYPH</name>
<gene>
    <name evidence="6" type="ORF">HJG44_16060</name>
</gene>
<evidence type="ECO:0000256" key="4">
    <source>
        <dbReference type="ARBA" id="ARBA00048566"/>
    </source>
</evidence>
<evidence type="ECO:0000256" key="2">
    <source>
        <dbReference type="ARBA" id="ARBA00035126"/>
    </source>
</evidence>
<dbReference type="Proteomes" id="UP000564885">
    <property type="component" value="Unassembled WGS sequence"/>
</dbReference>